<dbReference type="Gramene" id="PGSC0003DMT400089006">
    <property type="protein sequence ID" value="PGSC0003DMT400089006"/>
    <property type="gene ID" value="PGSC0003DMG400038577"/>
</dbReference>
<reference evidence="2" key="1">
    <citation type="journal article" date="2011" name="Nature">
        <title>Genome sequence and analysis of the tuber crop potato.</title>
        <authorList>
            <consortium name="The Potato Genome Sequencing Consortium"/>
        </authorList>
    </citation>
    <scope>NUCLEOTIDE SEQUENCE [LARGE SCALE GENOMIC DNA]</scope>
    <source>
        <strain evidence="2">cv. DM1-3 516 R44</strain>
    </source>
</reference>
<keyword evidence="2" id="KW-1185">Reference proteome</keyword>
<accession>M1DH84</accession>
<evidence type="ECO:0000313" key="1">
    <source>
        <dbReference type="EnsemblPlants" id="PGSC0003DMT400089006"/>
    </source>
</evidence>
<dbReference type="AlphaFoldDB" id="M1DH84"/>
<dbReference type="EnsemblPlants" id="PGSC0003DMT400089006">
    <property type="protein sequence ID" value="PGSC0003DMT400089006"/>
    <property type="gene ID" value="PGSC0003DMG400038577"/>
</dbReference>
<organism evidence="1 2">
    <name type="scientific">Solanum tuberosum</name>
    <name type="common">Potato</name>
    <dbReference type="NCBI Taxonomy" id="4113"/>
    <lineage>
        <taxon>Eukaryota</taxon>
        <taxon>Viridiplantae</taxon>
        <taxon>Streptophyta</taxon>
        <taxon>Embryophyta</taxon>
        <taxon>Tracheophyta</taxon>
        <taxon>Spermatophyta</taxon>
        <taxon>Magnoliopsida</taxon>
        <taxon>eudicotyledons</taxon>
        <taxon>Gunneridae</taxon>
        <taxon>Pentapetalae</taxon>
        <taxon>asterids</taxon>
        <taxon>lamiids</taxon>
        <taxon>Solanales</taxon>
        <taxon>Solanaceae</taxon>
        <taxon>Solanoideae</taxon>
        <taxon>Solaneae</taxon>
        <taxon>Solanum</taxon>
    </lineage>
</organism>
<dbReference type="Proteomes" id="UP000011115">
    <property type="component" value="Unassembled WGS sequence"/>
</dbReference>
<reference evidence="1" key="2">
    <citation type="submission" date="2015-06" db="UniProtKB">
        <authorList>
            <consortium name="EnsemblPlants"/>
        </authorList>
    </citation>
    <scope>IDENTIFICATION</scope>
    <source>
        <strain evidence="1">DM1-3 516 R44</strain>
    </source>
</reference>
<proteinExistence type="predicted"/>
<sequence>MVEKCQESTLGSSPSSQSRNLQNKMILGFFSDLIRDWPATTVLTPLQQSFPGGNTPATAAFTEPVSRFKSFKPPFHNTPPTHDTQKLPVHAKISFGSSTHRIQFRKVARVP</sequence>
<dbReference type="PaxDb" id="4113-PGSC0003DMT400089006"/>
<dbReference type="InParanoid" id="M1DH84"/>
<name>M1DH84_SOLTU</name>
<protein>
    <submittedName>
        <fullName evidence="1">Uncharacterized protein</fullName>
    </submittedName>
</protein>
<evidence type="ECO:0000313" key="2">
    <source>
        <dbReference type="Proteomes" id="UP000011115"/>
    </source>
</evidence>
<dbReference type="HOGENOM" id="CLU_161664_0_0_1"/>